<feature type="transmembrane region" description="Helical" evidence="10">
    <location>
        <begin position="138"/>
        <end position="155"/>
    </location>
</feature>
<comment type="caution">
    <text evidence="11">The sequence shown here is derived from an EMBL/GenBank/DDBJ whole genome shotgun (WGS) entry which is preliminary data.</text>
</comment>
<keyword evidence="9 10" id="KW-0472">Membrane</keyword>
<dbReference type="PANTHER" id="PTHR36122:SF2">
    <property type="entry name" value="NICOTINAMIDE RIBOSIDE TRANSPORTER PNUC"/>
    <property type="match status" value="1"/>
</dbReference>
<keyword evidence="7 10" id="KW-0812">Transmembrane</keyword>
<sequence>MNTTLEIFGTVFGFLAVYFTIKENILCWYFGLVQVIVYCFVFYTSKLYSDMILHVIYIFLQLFGWYNWKYGGDNKSTLRITLITKAALWIVLTFISTLILGYFMQTKTDASFPYPDAFITVASLVAQYLMIKKVLGSWIFWIVVDVAAIFVYFYKSLYFTTGLYFLFLIMAIIGYLQWKKAYKEEFAYEKQA</sequence>
<keyword evidence="6" id="KW-1003">Cell membrane</keyword>
<comment type="subcellular location">
    <subcellularLocation>
        <location evidence="2">Cell membrane</location>
        <topology evidence="2">Multi-pass membrane protein</topology>
    </subcellularLocation>
</comment>
<keyword evidence="8 10" id="KW-1133">Transmembrane helix</keyword>
<keyword evidence="5" id="KW-0813">Transport</keyword>
<evidence type="ECO:0000256" key="2">
    <source>
        <dbReference type="ARBA" id="ARBA00004651"/>
    </source>
</evidence>
<reference evidence="11 12" key="1">
    <citation type="submission" date="2021-03" db="EMBL/GenBank/DDBJ databases">
        <title>Flavobacterium Flabelliformis Sp. Nov. And Flavobacterium Geliluteum Sp. Nov., Two Novel Multidrug Resistant Psychrophilic Species Isolated From Antarctica.</title>
        <authorList>
            <person name="Kralova S."/>
            <person name="Busse H.J."/>
            <person name="Bezdicek M."/>
            <person name="Nykrynova M."/>
            <person name="Kroupova E."/>
            <person name="Krsek D."/>
            <person name="Sedlacek I."/>
        </authorList>
    </citation>
    <scope>NUCLEOTIDE SEQUENCE [LARGE SCALE GENOMIC DNA]</scope>
    <source>
        <strain evidence="11 12">P4023</strain>
    </source>
</reference>
<evidence type="ECO:0000256" key="5">
    <source>
        <dbReference type="ARBA" id="ARBA00022448"/>
    </source>
</evidence>
<dbReference type="Pfam" id="PF04973">
    <property type="entry name" value="NMN_transporter"/>
    <property type="match status" value="1"/>
</dbReference>
<keyword evidence="12" id="KW-1185">Reference proteome</keyword>
<gene>
    <name evidence="11" type="ORF">J3S90_10450</name>
</gene>
<feature type="transmembrane region" description="Helical" evidence="10">
    <location>
        <begin position="6"/>
        <end position="21"/>
    </location>
</feature>
<dbReference type="Proteomes" id="UP000674217">
    <property type="component" value="Unassembled WGS sequence"/>
</dbReference>
<comment type="function">
    <text evidence="1">Required for nicotinamide riboside transport across the inner membrane.</text>
</comment>
<evidence type="ECO:0000256" key="9">
    <source>
        <dbReference type="ARBA" id="ARBA00023136"/>
    </source>
</evidence>
<comment type="similarity">
    <text evidence="3">Belongs to the nicotinamide ribonucleoside (NR) uptake permease (TC 4.B.1) family.</text>
</comment>
<evidence type="ECO:0000256" key="1">
    <source>
        <dbReference type="ARBA" id="ARBA00002672"/>
    </source>
</evidence>
<dbReference type="NCBIfam" id="TIGR01528">
    <property type="entry name" value="NMN_trans_PnuC"/>
    <property type="match status" value="1"/>
</dbReference>
<dbReference type="RefSeq" id="WP_210646152.1">
    <property type="nucleotide sequence ID" value="NZ_JAGFBU010000003.1"/>
</dbReference>
<protein>
    <recommendedName>
        <fullName evidence="4">Nicotinamide riboside transporter PnuC</fullName>
    </recommendedName>
</protein>
<evidence type="ECO:0000256" key="4">
    <source>
        <dbReference type="ARBA" id="ARBA00017522"/>
    </source>
</evidence>
<feature type="transmembrane region" description="Helical" evidence="10">
    <location>
        <begin position="26"/>
        <end position="45"/>
    </location>
</feature>
<evidence type="ECO:0000256" key="10">
    <source>
        <dbReference type="SAM" id="Phobius"/>
    </source>
</evidence>
<evidence type="ECO:0000313" key="11">
    <source>
        <dbReference type="EMBL" id="MBP4142222.1"/>
    </source>
</evidence>
<feature type="transmembrane region" description="Helical" evidence="10">
    <location>
        <begin position="51"/>
        <end position="68"/>
    </location>
</feature>
<proteinExistence type="inferred from homology"/>
<feature type="transmembrane region" description="Helical" evidence="10">
    <location>
        <begin position="80"/>
        <end position="104"/>
    </location>
</feature>
<evidence type="ECO:0000313" key="12">
    <source>
        <dbReference type="Proteomes" id="UP000674217"/>
    </source>
</evidence>
<dbReference type="PANTHER" id="PTHR36122">
    <property type="entry name" value="NICOTINAMIDE RIBOSIDE TRANSPORTER PNUC"/>
    <property type="match status" value="1"/>
</dbReference>
<evidence type="ECO:0000256" key="8">
    <source>
        <dbReference type="ARBA" id="ARBA00022989"/>
    </source>
</evidence>
<accession>A0ABS5CUC0</accession>
<organism evidence="11 12">
    <name type="scientific">Flavobacterium flabelliforme</name>
    <dbReference type="NCBI Taxonomy" id="2816119"/>
    <lineage>
        <taxon>Bacteria</taxon>
        <taxon>Pseudomonadati</taxon>
        <taxon>Bacteroidota</taxon>
        <taxon>Flavobacteriia</taxon>
        <taxon>Flavobacteriales</taxon>
        <taxon>Flavobacteriaceae</taxon>
        <taxon>Flavobacterium</taxon>
    </lineage>
</organism>
<feature type="transmembrane region" description="Helical" evidence="10">
    <location>
        <begin position="161"/>
        <end position="178"/>
    </location>
</feature>
<dbReference type="InterPro" id="IPR006419">
    <property type="entry name" value="NMN_transpt_PnuC"/>
</dbReference>
<evidence type="ECO:0000256" key="7">
    <source>
        <dbReference type="ARBA" id="ARBA00022692"/>
    </source>
</evidence>
<evidence type="ECO:0000256" key="3">
    <source>
        <dbReference type="ARBA" id="ARBA00006669"/>
    </source>
</evidence>
<dbReference type="EMBL" id="JAGFBU010000003">
    <property type="protein sequence ID" value="MBP4142222.1"/>
    <property type="molecule type" value="Genomic_DNA"/>
</dbReference>
<evidence type="ECO:0000256" key="6">
    <source>
        <dbReference type="ARBA" id="ARBA00022475"/>
    </source>
</evidence>
<name>A0ABS5CUC0_9FLAO</name>